<name>A0A8S0UTC6_OLEEU</name>
<dbReference type="OrthoDB" id="26525at2759"/>
<keyword evidence="3" id="KW-0106">Calcium</keyword>
<dbReference type="SMART" id="SM00054">
    <property type="entry name" value="EFh"/>
    <property type="match status" value="2"/>
</dbReference>
<comment type="caution">
    <text evidence="5">The sequence shown here is derived from an EMBL/GenBank/DDBJ whole genome shotgun (WGS) entry which is preliminary data.</text>
</comment>
<dbReference type="Proteomes" id="UP000594638">
    <property type="component" value="Unassembled WGS sequence"/>
</dbReference>
<proteinExistence type="predicted"/>
<accession>A0A8S0UTC6</accession>
<dbReference type="Pfam" id="PF13499">
    <property type="entry name" value="EF-hand_7"/>
    <property type="match status" value="1"/>
</dbReference>
<dbReference type="EMBL" id="CACTIH010009066">
    <property type="protein sequence ID" value="CAA3022276.1"/>
    <property type="molecule type" value="Genomic_DNA"/>
</dbReference>
<dbReference type="PANTHER" id="PTHR10891">
    <property type="entry name" value="EF-HAND CALCIUM-BINDING DOMAIN CONTAINING PROTEIN"/>
    <property type="match status" value="1"/>
</dbReference>
<evidence type="ECO:0000256" key="2">
    <source>
        <dbReference type="ARBA" id="ARBA00022737"/>
    </source>
</evidence>
<dbReference type="InterPro" id="IPR002048">
    <property type="entry name" value="EF_hand_dom"/>
</dbReference>
<dbReference type="GO" id="GO:0005509">
    <property type="term" value="F:calcium ion binding"/>
    <property type="evidence" value="ECO:0007669"/>
    <property type="project" value="InterPro"/>
</dbReference>
<dbReference type="AlphaFoldDB" id="A0A8S0UTC6"/>
<evidence type="ECO:0000256" key="3">
    <source>
        <dbReference type="ARBA" id="ARBA00022837"/>
    </source>
</evidence>
<organism evidence="5 6">
    <name type="scientific">Olea europaea subsp. europaea</name>
    <dbReference type="NCBI Taxonomy" id="158383"/>
    <lineage>
        <taxon>Eukaryota</taxon>
        <taxon>Viridiplantae</taxon>
        <taxon>Streptophyta</taxon>
        <taxon>Embryophyta</taxon>
        <taxon>Tracheophyta</taxon>
        <taxon>Spermatophyta</taxon>
        <taxon>Magnoliopsida</taxon>
        <taxon>eudicotyledons</taxon>
        <taxon>Gunneridae</taxon>
        <taxon>Pentapetalae</taxon>
        <taxon>asterids</taxon>
        <taxon>lamiids</taxon>
        <taxon>Lamiales</taxon>
        <taxon>Oleaceae</taxon>
        <taxon>Oleeae</taxon>
        <taxon>Olea</taxon>
    </lineage>
</organism>
<evidence type="ECO:0000256" key="1">
    <source>
        <dbReference type="ARBA" id="ARBA00022723"/>
    </source>
</evidence>
<dbReference type="InterPro" id="IPR011992">
    <property type="entry name" value="EF-hand-dom_pair"/>
</dbReference>
<feature type="domain" description="EF-hand" evidence="4">
    <location>
        <begin position="133"/>
        <end position="168"/>
    </location>
</feature>
<dbReference type="Gene3D" id="1.10.238.10">
    <property type="entry name" value="EF-hand"/>
    <property type="match status" value="1"/>
</dbReference>
<dbReference type="InterPro" id="IPR039647">
    <property type="entry name" value="EF_hand_pair_protein_CML-like"/>
</dbReference>
<evidence type="ECO:0000313" key="6">
    <source>
        <dbReference type="Proteomes" id="UP000594638"/>
    </source>
</evidence>
<gene>
    <name evidence="5" type="ORF">OLEA9_A032760</name>
</gene>
<dbReference type="CDD" id="cd00051">
    <property type="entry name" value="EFh"/>
    <property type="match status" value="1"/>
</dbReference>
<keyword evidence="6" id="KW-1185">Reference proteome</keyword>
<keyword evidence="2" id="KW-0677">Repeat</keyword>
<dbReference type="PRINTS" id="PR01697">
    <property type="entry name" value="PARVALBUMIN"/>
</dbReference>
<dbReference type="FunFam" id="1.10.238.10:FF:000003">
    <property type="entry name" value="Calmodulin A"/>
    <property type="match status" value="1"/>
</dbReference>
<protein>
    <submittedName>
        <fullName evidence="5">Probable calcium-binding CML45</fullName>
    </submittedName>
</protein>
<dbReference type="SUPFAM" id="SSF47473">
    <property type="entry name" value="EF-hand"/>
    <property type="match status" value="1"/>
</dbReference>
<dbReference type="PROSITE" id="PS50222">
    <property type="entry name" value="EF_HAND_2"/>
    <property type="match status" value="2"/>
</dbReference>
<dbReference type="Gramene" id="OE9A032760T1">
    <property type="protein sequence ID" value="OE9A032760C1"/>
    <property type="gene ID" value="OE9A032760"/>
</dbReference>
<sequence length="204" mass="23295">MSLIYLNQLPLENISMNTIQRIGLILGLIDFLSLHIILNRKKICSFLSECKFSIQSRLIRFSDSKVQAGRNEDFDLSKKKPSFREKMVDGSVYKGDIEIVLRSMGIFCSPEGGKLPEKLDANDVLDMFGEKNPCLDEVKLAFDVFDQNKDGFIDARDLQTVLCSLCLKEGSEIENCRRMIRVFDENGDGRINFNEFVKLVECSF</sequence>
<dbReference type="InterPro" id="IPR018247">
    <property type="entry name" value="EF_Hand_1_Ca_BS"/>
</dbReference>
<evidence type="ECO:0000259" key="4">
    <source>
        <dbReference type="PROSITE" id="PS50222"/>
    </source>
</evidence>
<evidence type="ECO:0000313" key="5">
    <source>
        <dbReference type="EMBL" id="CAA3022276.1"/>
    </source>
</evidence>
<feature type="domain" description="EF-hand" evidence="4">
    <location>
        <begin position="171"/>
        <end position="204"/>
    </location>
</feature>
<dbReference type="PROSITE" id="PS00018">
    <property type="entry name" value="EF_HAND_1"/>
    <property type="match status" value="2"/>
</dbReference>
<keyword evidence="1" id="KW-0479">Metal-binding</keyword>
<reference evidence="5 6" key="1">
    <citation type="submission" date="2019-12" db="EMBL/GenBank/DDBJ databases">
        <authorList>
            <person name="Alioto T."/>
            <person name="Alioto T."/>
            <person name="Gomez Garrido J."/>
        </authorList>
    </citation>
    <scope>NUCLEOTIDE SEQUENCE [LARGE SCALE GENOMIC DNA]</scope>
</reference>